<accession>L7VQ44</accession>
<dbReference type="PATRIC" id="fig|1121335.3.peg.1827"/>
<dbReference type="STRING" id="1121335.Cst_c18370"/>
<evidence type="ECO:0000313" key="2">
    <source>
        <dbReference type="Proteomes" id="UP000011220"/>
    </source>
</evidence>
<dbReference type="EMBL" id="CP004044">
    <property type="protein sequence ID" value="AGC68814.1"/>
    <property type="molecule type" value="Genomic_DNA"/>
</dbReference>
<dbReference type="Proteomes" id="UP000011220">
    <property type="component" value="Chromosome"/>
</dbReference>
<name>L7VQ44_THES1</name>
<dbReference type="KEGG" id="css:Cst_c18370"/>
<gene>
    <name evidence="1" type="ordered locus">Cst_c18370</name>
</gene>
<reference evidence="1 2" key="1">
    <citation type="journal article" date="2013" name="Genome Announc.">
        <title>Complete genome sequence of Clostridium stercorarium subsp. stercorarium strain DSM 8532, a thermophilic degrader of plant cell wall fibers.</title>
        <authorList>
            <person name="Poehlein A."/>
            <person name="Zverlov V.V."/>
            <person name="Daniel R."/>
            <person name="Schwarz W.H."/>
            <person name="Liebl W."/>
        </authorList>
    </citation>
    <scope>NUCLEOTIDE SEQUENCE [LARGE SCALE GENOMIC DNA]</scope>
    <source>
        <strain evidence="2">ATCC 35414 / DSM 8532 / NCIMB 11754</strain>
    </source>
</reference>
<protein>
    <submittedName>
        <fullName evidence="1">Uncharacterized protein</fullName>
    </submittedName>
</protein>
<dbReference type="AlphaFoldDB" id="L7VQ44"/>
<organism evidence="1 2">
    <name type="scientific">Thermoclostridium stercorarium (strain ATCC 35414 / DSM 8532 / NCIMB 11754)</name>
    <name type="common">Clostridium stercorarium</name>
    <dbReference type="NCBI Taxonomy" id="1121335"/>
    <lineage>
        <taxon>Bacteria</taxon>
        <taxon>Bacillati</taxon>
        <taxon>Bacillota</taxon>
        <taxon>Clostridia</taxon>
        <taxon>Eubacteriales</taxon>
        <taxon>Oscillospiraceae</taxon>
        <taxon>Thermoclostridium</taxon>
    </lineage>
</organism>
<proteinExistence type="predicted"/>
<keyword evidence="2" id="KW-1185">Reference proteome</keyword>
<evidence type="ECO:0000313" key="1">
    <source>
        <dbReference type="EMBL" id="AGC68814.1"/>
    </source>
</evidence>
<sequence>MYVWNCTISKILSIKKQLPERLPSVSFAEAPAISYICTLFSTMP</sequence>